<keyword evidence="7" id="KW-1185">Reference proteome</keyword>
<name>A0A0H5C638_CYBJN</name>
<evidence type="ECO:0000313" key="7">
    <source>
        <dbReference type="Proteomes" id="UP000094389"/>
    </source>
</evidence>
<dbReference type="PANTHER" id="PTHR13347:SF1">
    <property type="entry name" value="HEAT REPEAT-CONTAINING PROTEIN 3"/>
    <property type="match status" value="1"/>
</dbReference>
<dbReference type="CDD" id="cd13394">
    <property type="entry name" value="Syo1_like"/>
    <property type="match status" value="1"/>
</dbReference>
<reference evidence="6" key="2">
    <citation type="journal article" date="2015" name="J. Biotechnol.">
        <title>The structure of the Cyberlindnera jadinii genome and its relation to Candida utilis analyzed by the occurrence of single nucleotide polymorphisms.</title>
        <authorList>
            <person name="Rupp O."/>
            <person name="Brinkrolf K."/>
            <person name="Buerth C."/>
            <person name="Kunigo M."/>
            <person name="Schneider J."/>
            <person name="Jaenicke S."/>
            <person name="Goesmann A."/>
            <person name="Puehler A."/>
            <person name="Jaeger K.-E."/>
            <person name="Ernst J.F."/>
        </authorList>
    </citation>
    <scope>NUCLEOTIDE SEQUENCE [LARGE SCALE GENOMIC DNA]</scope>
    <source>
        <strain evidence="6">ATCC 18201 / CBS 1600 / BCRC 20928 / JCM 3617 / NBRC 0987 / NRRL Y-1542</strain>
    </source>
</reference>
<dbReference type="SUPFAM" id="SSF48371">
    <property type="entry name" value="ARM repeat"/>
    <property type="match status" value="1"/>
</dbReference>
<dbReference type="InterPro" id="IPR057990">
    <property type="entry name" value="TPR_SYO1"/>
</dbReference>
<gene>
    <name evidence="4" type="ORF">BN1211_4115</name>
    <name evidence="5" type="ORF">CYBJADRAFT_167650</name>
</gene>
<comment type="similarity">
    <text evidence="1">Belongs to the nuclear import and ribosome assembly adapter family.</text>
</comment>
<reference evidence="5 7" key="3">
    <citation type="journal article" date="2016" name="Proc. Natl. Acad. Sci. U.S.A.">
        <title>Comparative genomics of biotechnologically important yeasts.</title>
        <authorList>
            <person name="Riley R."/>
            <person name="Haridas S."/>
            <person name="Wolfe K.H."/>
            <person name="Lopes M.R."/>
            <person name="Hittinger C.T."/>
            <person name="Goeker M."/>
            <person name="Salamov A.A."/>
            <person name="Wisecaver J.H."/>
            <person name="Long T.M."/>
            <person name="Calvey C.H."/>
            <person name="Aerts A.L."/>
            <person name="Barry K.W."/>
            <person name="Choi C."/>
            <person name="Clum A."/>
            <person name="Coughlan A.Y."/>
            <person name="Deshpande S."/>
            <person name="Douglass A.P."/>
            <person name="Hanson S.J."/>
            <person name="Klenk H.-P."/>
            <person name="LaButti K.M."/>
            <person name="Lapidus A."/>
            <person name="Lindquist E.A."/>
            <person name="Lipzen A.M."/>
            <person name="Meier-Kolthoff J.P."/>
            <person name="Ohm R.A."/>
            <person name="Otillar R.P."/>
            <person name="Pangilinan J.L."/>
            <person name="Peng Y."/>
            <person name="Rokas A."/>
            <person name="Rosa C.A."/>
            <person name="Scheuner C."/>
            <person name="Sibirny A.A."/>
            <person name="Slot J.C."/>
            <person name="Stielow J.B."/>
            <person name="Sun H."/>
            <person name="Kurtzman C.P."/>
            <person name="Blackwell M."/>
            <person name="Grigoriev I.V."/>
            <person name="Jeffries T.W."/>
        </authorList>
    </citation>
    <scope>NUCLEOTIDE SEQUENCE [LARGE SCALE GENOMIC DNA]</scope>
    <source>
        <strain evidence="7">ATCC 18201 / CBS 1600 / BCRC 20928 / JCM 3617 / NBRC 0987 / NRRL Y-1542</strain>
        <strain evidence="5">NRRL Y-1542</strain>
    </source>
</reference>
<dbReference type="GO" id="GO:0042273">
    <property type="term" value="P:ribosomal large subunit biogenesis"/>
    <property type="evidence" value="ECO:0007669"/>
    <property type="project" value="TreeGrafter"/>
</dbReference>
<feature type="domain" description="SYO1-like TPR repeats" evidence="3">
    <location>
        <begin position="375"/>
        <end position="582"/>
    </location>
</feature>
<dbReference type="OrthoDB" id="288703at2759"/>
<feature type="compositionally biased region" description="Basic residues" evidence="2">
    <location>
        <begin position="1"/>
        <end position="15"/>
    </location>
</feature>
<dbReference type="Pfam" id="PF25567">
    <property type="entry name" value="TPR_SYO1"/>
    <property type="match status" value="1"/>
</dbReference>
<accession>A0A0H5C638</accession>
<evidence type="ECO:0000313" key="5">
    <source>
        <dbReference type="EMBL" id="ODV73620.1"/>
    </source>
</evidence>
<dbReference type="OMA" id="ADMDMVT"/>
<dbReference type="EMBL" id="CDQK01000004">
    <property type="protein sequence ID" value="CEP23506.1"/>
    <property type="molecule type" value="Genomic_DNA"/>
</dbReference>
<feature type="region of interest" description="Disordered" evidence="2">
    <location>
        <begin position="1"/>
        <end position="31"/>
    </location>
</feature>
<protein>
    <recommendedName>
        <fullName evidence="3">SYO1-like TPR repeats domain-containing protein</fullName>
    </recommendedName>
</protein>
<reference evidence="4" key="1">
    <citation type="submission" date="2014-12" db="EMBL/GenBank/DDBJ databases">
        <authorList>
            <person name="Jaenicke S."/>
        </authorList>
    </citation>
    <scope>NUCLEOTIDE SEQUENCE [LARGE SCALE GENOMIC DNA]</scope>
    <source>
        <strain evidence="4">CBS1600</strain>
    </source>
</reference>
<dbReference type="STRING" id="983966.A0A0H5C638"/>
<organism evidence="4 6">
    <name type="scientific">Cyberlindnera jadinii (strain ATCC 18201 / CBS 1600 / BCRC 20928 / JCM 3617 / NBRC 0987 / NRRL Y-1542)</name>
    <name type="common">Torula yeast</name>
    <name type="synonym">Candida utilis</name>
    <dbReference type="NCBI Taxonomy" id="983966"/>
    <lineage>
        <taxon>Eukaryota</taxon>
        <taxon>Fungi</taxon>
        <taxon>Dikarya</taxon>
        <taxon>Ascomycota</taxon>
        <taxon>Saccharomycotina</taxon>
        <taxon>Saccharomycetes</taxon>
        <taxon>Phaffomycetales</taxon>
        <taxon>Phaffomycetaceae</taxon>
        <taxon>Cyberlindnera</taxon>
    </lineage>
</organism>
<dbReference type="GO" id="GO:0006606">
    <property type="term" value="P:protein import into nucleus"/>
    <property type="evidence" value="ECO:0007669"/>
    <property type="project" value="TreeGrafter"/>
</dbReference>
<evidence type="ECO:0000256" key="2">
    <source>
        <dbReference type="SAM" id="MobiDB-lite"/>
    </source>
</evidence>
<dbReference type="Proteomes" id="UP000094389">
    <property type="component" value="Unassembled WGS sequence"/>
</dbReference>
<dbReference type="InterPro" id="IPR052616">
    <property type="entry name" value="SYO1-like"/>
</dbReference>
<accession>A0A1E4S2G3</accession>
<dbReference type="Gene3D" id="1.25.10.10">
    <property type="entry name" value="Leucine-rich Repeat Variant"/>
    <property type="match status" value="1"/>
</dbReference>
<dbReference type="Proteomes" id="UP000038830">
    <property type="component" value="Unassembled WGS sequence"/>
</dbReference>
<dbReference type="EMBL" id="KV453930">
    <property type="protein sequence ID" value="ODV73620.1"/>
    <property type="molecule type" value="Genomic_DNA"/>
</dbReference>
<proteinExistence type="inferred from homology"/>
<dbReference type="PANTHER" id="PTHR13347">
    <property type="entry name" value="HEAT REPEAT-CONTAINING PROTEIN 3"/>
    <property type="match status" value="1"/>
</dbReference>
<dbReference type="InterPro" id="IPR011989">
    <property type="entry name" value="ARM-like"/>
</dbReference>
<evidence type="ECO:0000313" key="4">
    <source>
        <dbReference type="EMBL" id="CEP23506.1"/>
    </source>
</evidence>
<evidence type="ECO:0000259" key="3">
    <source>
        <dbReference type="Pfam" id="PF25567"/>
    </source>
</evidence>
<evidence type="ECO:0000256" key="1">
    <source>
        <dbReference type="ARBA" id="ARBA00049983"/>
    </source>
</evidence>
<evidence type="ECO:0000313" key="6">
    <source>
        <dbReference type="Proteomes" id="UP000038830"/>
    </source>
</evidence>
<dbReference type="InterPro" id="IPR016024">
    <property type="entry name" value="ARM-type_fold"/>
</dbReference>
<sequence>MGKLKKNSRSSRHRSNPLAVSRKATSSKQDEQLTKNKILPLIAKLKSTTPNEKSMALGSIAVMSDDPKFRKLLLKERLVQIVLEQCLTDSNSEIVVESFGLLRNLVLEEGYDVAVYLWRQNIWRVIQDNLNKCVKGWHVYKVDATSLDKVAKSLLFDMIENLISLIVGLCDSSDDIFNAVMKEMNSLREFLKDILAVALDFKNKELKITVSLFNAILDLIYDFSTISDEFVQSLTSEWDLNFELLETFVNEVPRFTNLSRVYIQGIRLQLVDISDQSAFVQIVAKILGTLTTIDIGLNRDIMLKEIDNGKLDELKMDAKKRVDARAEFQTVELSLELLTAMIELISYNDSLDAELANALCTQVRDVLIALIPHLEFRSRALTALNNLSWLFVSIQVPQWTSIAQQIWVELSQLDLSQCDVEEKTSIFGCLWAILNVVPLELDSSFVQSLCQELDSNSSSSDNVEYSIRLVGVLSMLAKQQGQVERNLLISQLLFNLLESDKTPSRLTFEILDQLYDIYGDSLYDYNTPVFVSQCYLKRLEQLAPRVKTSFKLVDKNVDKEFKLKAEEIYNNLGRFIDYKKSEV</sequence>
<dbReference type="GO" id="GO:0051082">
    <property type="term" value="F:unfolded protein binding"/>
    <property type="evidence" value="ECO:0007669"/>
    <property type="project" value="TreeGrafter"/>
</dbReference>
<dbReference type="AlphaFoldDB" id="A0A0H5C638"/>